<dbReference type="OrthoDB" id="270763at2759"/>
<evidence type="ECO:0000256" key="2">
    <source>
        <dbReference type="ARBA" id="ARBA00009254"/>
    </source>
</evidence>
<gene>
    <name evidence="7" type="ORF">EAI_10342</name>
</gene>
<dbReference type="Gene3D" id="6.10.330.20">
    <property type="match status" value="1"/>
</dbReference>
<evidence type="ECO:0000256" key="3">
    <source>
        <dbReference type="ARBA" id="ARBA00022980"/>
    </source>
</evidence>
<dbReference type="GO" id="GO:0005762">
    <property type="term" value="C:mitochondrial large ribosomal subunit"/>
    <property type="evidence" value="ECO:0007669"/>
    <property type="project" value="TreeGrafter"/>
</dbReference>
<dbReference type="InterPro" id="IPR038340">
    <property type="entry name" value="MRP-L47_sf"/>
</dbReference>
<protein>
    <recommendedName>
        <fullName evidence="6">Large ribosomal subunit protein uL29m</fullName>
    </recommendedName>
</protein>
<dbReference type="KEGG" id="hst:105192529"/>
<dbReference type="GO" id="GO:0003735">
    <property type="term" value="F:structural constituent of ribosome"/>
    <property type="evidence" value="ECO:0007669"/>
    <property type="project" value="InterPro"/>
</dbReference>
<evidence type="ECO:0000313" key="7">
    <source>
        <dbReference type="EMBL" id="EFN87704.1"/>
    </source>
</evidence>
<evidence type="ECO:0000256" key="1">
    <source>
        <dbReference type="ARBA" id="ARBA00004173"/>
    </source>
</evidence>
<comment type="similarity">
    <text evidence="2">Belongs to the universal ribosomal protein uL29 family.</text>
</comment>
<dbReference type="InterPro" id="IPR010729">
    <property type="entry name" value="Ribosomal_uL29_mit"/>
</dbReference>
<reference evidence="7 8" key="1">
    <citation type="journal article" date="2010" name="Science">
        <title>Genomic comparison of the ants Camponotus floridanus and Harpegnathos saltator.</title>
        <authorList>
            <person name="Bonasio R."/>
            <person name="Zhang G."/>
            <person name="Ye C."/>
            <person name="Mutti N.S."/>
            <person name="Fang X."/>
            <person name="Qin N."/>
            <person name="Donahue G."/>
            <person name="Yang P."/>
            <person name="Li Q."/>
            <person name="Li C."/>
            <person name="Zhang P."/>
            <person name="Huang Z."/>
            <person name="Berger S.L."/>
            <person name="Reinberg D."/>
            <person name="Wang J."/>
            <person name="Liebig J."/>
        </authorList>
    </citation>
    <scope>NUCLEOTIDE SEQUENCE [LARGE SCALE GENOMIC DNA]</scope>
    <source>
        <strain evidence="7 8">R22 G/1</strain>
    </source>
</reference>
<comment type="subcellular location">
    <subcellularLocation>
        <location evidence="1">Mitochondrion</location>
    </subcellularLocation>
</comment>
<evidence type="ECO:0000313" key="8">
    <source>
        <dbReference type="Proteomes" id="UP000008237"/>
    </source>
</evidence>
<dbReference type="Pfam" id="PF06984">
    <property type="entry name" value="MRP-L47"/>
    <property type="match status" value="1"/>
</dbReference>
<dbReference type="PANTHER" id="PTHR21183">
    <property type="entry name" value="RIBOSOMAL PROTEIN L47, MITOCHONDRIAL-RELATED"/>
    <property type="match status" value="1"/>
</dbReference>
<dbReference type="PANTHER" id="PTHR21183:SF18">
    <property type="entry name" value="LARGE RIBOSOMAL SUBUNIT PROTEIN UL29M"/>
    <property type="match status" value="1"/>
</dbReference>
<keyword evidence="8" id="KW-1185">Reference proteome</keyword>
<dbReference type="Proteomes" id="UP000008237">
    <property type="component" value="Unassembled WGS sequence"/>
</dbReference>
<evidence type="ECO:0000256" key="4">
    <source>
        <dbReference type="ARBA" id="ARBA00023128"/>
    </source>
</evidence>
<keyword evidence="5" id="KW-0687">Ribonucleoprotein</keyword>
<evidence type="ECO:0000256" key="5">
    <source>
        <dbReference type="ARBA" id="ARBA00023274"/>
    </source>
</evidence>
<sequence length="268" mass="32115">MATLTKAMQVSKSVNNVTKLFTNLSLTPNITASPKHAFRRRTSSLHCAFIHITPERRDLMEFFDDPKHWGQNEVRVGRSWKKDELRLKSNSDLHKLWFVLLKERNMLMTMEQAYKEAYEIFPNPERLDKVQDSMNNLETIVRERNRAYHLLETGETGERPGRLTYNRLGIRFYYRMRQYAIPKFMNTKWHKTHQFGFGGYAVRKFLRLYREKIWNEKRRAKNRENNRVIVLLRKFPNLDLEAVKEQYPNADIEKIKQCNKVNSYVAPQ</sequence>
<dbReference type="GO" id="GO:0032543">
    <property type="term" value="P:mitochondrial translation"/>
    <property type="evidence" value="ECO:0007669"/>
    <property type="project" value="TreeGrafter"/>
</dbReference>
<organism evidence="8">
    <name type="scientific">Harpegnathos saltator</name>
    <name type="common">Jerdon's jumping ant</name>
    <dbReference type="NCBI Taxonomy" id="610380"/>
    <lineage>
        <taxon>Eukaryota</taxon>
        <taxon>Metazoa</taxon>
        <taxon>Ecdysozoa</taxon>
        <taxon>Arthropoda</taxon>
        <taxon>Hexapoda</taxon>
        <taxon>Insecta</taxon>
        <taxon>Pterygota</taxon>
        <taxon>Neoptera</taxon>
        <taxon>Endopterygota</taxon>
        <taxon>Hymenoptera</taxon>
        <taxon>Apocrita</taxon>
        <taxon>Aculeata</taxon>
        <taxon>Formicoidea</taxon>
        <taxon>Formicidae</taxon>
        <taxon>Ponerinae</taxon>
        <taxon>Ponerini</taxon>
        <taxon>Harpegnathos</taxon>
    </lineage>
</organism>
<dbReference type="FunCoup" id="E2B9C3">
    <property type="interactions" value="580"/>
</dbReference>
<name>E2B9C3_HARSA</name>
<proteinExistence type="inferred from homology"/>
<dbReference type="InParanoid" id="E2B9C3"/>
<evidence type="ECO:0000256" key="6">
    <source>
        <dbReference type="ARBA" id="ARBA00035289"/>
    </source>
</evidence>
<dbReference type="STRING" id="610380.E2B9C3"/>
<dbReference type="AlphaFoldDB" id="E2B9C3"/>
<dbReference type="OMA" id="LTMEHEC"/>
<accession>E2B9C3</accession>
<keyword evidence="3 7" id="KW-0689">Ribosomal protein</keyword>
<keyword evidence="4" id="KW-0496">Mitochondrion</keyword>
<dbReference type="EMBL" id="GL446493">
    <property type="protein sequence ID" value="EFN87704.1"/>
    <property type="molecule type" value="Genomic_DNA"/>
</dbReference>
<dbReference type="PhylomeDB" id="E2B9C3"/>